<reference evidence="16" key="1">
    <citation type="submission" date="2022-12" db="EMBL/GenBank/DDBJ databases">
        <title>Bacterial isolates from different developmental stages of Nematostella vectensis.</title>
        <authorList>
            <person name="Fraune S."/>
        </authorList>
    </citation>
    <scope>NUCLEOTIDE SEQUENCE</scope>
    <source>
        <strain evidence="16">G21619-S1</strain>
    </source>
</reference>
<dbReference type="InterPro" id="IPR001789">
    <property type="entry name" value="Sig_transdc_resp-reg_receiver"/>
</dbReference>
<accession>A0ABT4M541</accession>
<feature type="modified residue" description="4-aspartylphosphate" evidence="12">
    <location>
        <position position="571"/>
    </location>
</feature>
<feature type="transmembrane region" description="Helical" evidence="13">
    <location>
        <begin position="153"/>
        <end position="175"/>
    </location>
</feature>
<evidence type="ECO:0000256" key="3">
    <source>
        <dbReference type="ARBA" id="ARBA00012438"/>
    </source>
</evidence>
<dbReference type="Pfam" id="PF00072">
    <property type="entry name" value="Response_reg"/>
    <property type="match status" value="2"/>
</dbReference>
<keyword evidence="10" id="KW-0902">Two-component regulatory system</keyword>
<dbReference type="SMART" id="SM00448">
    <property type="entry name" value="REC"/>
    <property type="match status" value="2"/>
</dbReference>
<dbReference type="Gene3D" id="3.40.50.2300">
    <property type="match status" value="2"/>
</dbReference>
<dbReference type="Gene3D" id="3.30.565.10">
    <property type="entry name" value="Histidine kinase-like ATPase, C-terminal domain"/>
    <property type="match status" value="1"/>
</dbReference>
<evidence type="ECO:0000256" key="11">
    <source>
        <dbReference type="ARBA" id="ARBA00023136"/>
    </source>
</evidence>
<dbReference type="PANTHER" id="PTHR45339">
    <property type="entry name" value="HYBRID SIGNAL TRANSDUCTION HISTIDINE KINASE J"/>
    <property type="match status" value="1"/>
</dbReference>
<evidence type="ECO:0000313" key="16">
    <source>
        <dbReference type="EMBL" id="MCZ4330125.1"/>
    </source>
</evidence>
<evidence type="ECO:0000256" key="8">
    <source>
        <dbReference type="ARBA" id="ARBA00022840"/>
    </source>
</evidence>
<dbReference type="SMART" id="SM00388">
    <property type="entry name" value="HisKA"/>
    <property type="match status" value="1"/>
</dbReference>
<keyword evidence="5 12" id="KW-0597">Phosphoprotein</keyword>
<feature type="domain" description="Response regulatory" evidence="15">
    <location>
        <begin position="519"/>
        <end position="639"/>
    </location>
</feature>
<comment type="subcellular location">
    <subcellularLocation>
        <location evidence="2">Cell membrane</location>
        <topology evidence="2">Multi-pass membrane protein</topology>
    </subcellularLocation>
</comment>
<dbReference type="Pfam" id="PF00512">
    <property type="entry name" value="HisKA"/>
    <property type="match status" value="1"/>
</dbReference>
<evidence type="ECO:0000259" key="14">
    <source>
        <dbReference type="PROSITE" id="PS50109"/>
    </source>
</evidence>
<feature type="modified residue" description="4-aspartylphosphate" evidence="12">
    <location>
        <position position="716"/>
    </location>
</feature>
<dbReference type="CDD" id="cd16922">
    <property type="entry name" value="HATPase_EvgS-ArcB-TorS-like"/>
    <property type="match status" value="1"/>
</dbReference>
<dbReference type="SUPFAM" id="SSF52172">
    <property type="entry name" value="CheY-like"/>
    <property type="match status" value="2"/>
</dbReference>
<comment type="catalytic activity">
    <reaction evidence="1">
        <text>ATP + protein L-histidine = ADP + protein N-phospho-L-histidine.</text>
        <dbReference type="EC" id="2.7.13.3"/>
    </reaction>
</comment>
<dbReference type="InterPro" id="IPR008207">
    <property type="entry name" value="Sig_transdc_His_kin_Hpt_dom"/>
</dbReference>
<keyword evidence="4" id="KW-1003">Cell membrane</keyword>
<dbReference type="SMART" id="SM00387">
    <property type="entry name" value="HATPase_c"/>
    <property type="match status" value="1"/>
</dbReference>
<dbReference type="EC" id="2.7.13.3" evidence="3"/>
<feature type="domain" description="Histidine kinase" evidence="14">
    <location>
        <begin position="274"/>
        <end position="496"/>
    </location>
</feature>
<evidence type="ECO:0000256" key="2">
    <source>
        <dbReference type="ARBA" id="ARBA00004651"/>
    </source>
</evidence>
<dbReference type="InterPro" id="IPR036890">
    <property type="entry name" value="HATPase_C_sf"/>
</dbReference>
<dbReference type="InterPro" id="IPR036097">
    <property type="entry name" value="HisK_dim/P_sf"/>
</dbReference>
<evidence type="ECO:0000256" key="13">
    <source>
        <dbReference type="SAM" id="Phobius"/>
    </source>
</evidence>
<dbReference type="Gene3D" id="6.10.340.10">
    <property type="match status" value="1"/>
</dbReference>
<evidence type="ECO:0000256" key="6">
    <source>
        <dbReference type="ARBA" id="ARBA00022692"/>
    </source>
</evidence>
<dbReference type="PRINTS" id="PR00344">
    <property type="entry name" value="BCTRLSENSOR"/>
</dbReference>
<dbReference type="SUPFAM" id="SSF55874">
    <property type="entry name" value="ATPase domain of HSP90 chaperone/DNA topoisomerase II/histidine kinase"/>
    <property type="match status" value="1"/>
</dbReference>
<keyword evidence="11 13" id="KW-0472">Membrane</keyword>
<sequence>MKTGSTLARRLLRSMLPWYLLATIGLVAVQLGIQYVGISRAIANDLASLGRTVEPAVTNAVWELDRDQMTRALDGVRQNAIVSGARIESAKGDILADSGWSRESDETPDLAFFVRGRSAATPLRHATADGAMQLLGVLWLHTAPSVIWDRLKYGFAVALLNSVVLSALLWLLFVWTIRRRLSDTLTPVVSAVKNWRFGDDDARPEPLVYPYDDELGELVDAFRENRQKLSVSMRELDTLNHDLESIVSDRTRELREAKETAESATRVKSDFLATMSHEIRTPMNAILGMLYLALKEDMPAGTRGRLIKAQGAAQSLLGIINDILDFSKLEAGKLAVEQVEFDLELVLERLVDAVGLQAEARGIELLIRHDPAIPTLLVGDPLRFGQVLLNLCGNAVKFTEQGEVELALHCLGRDEDGVRIQACVRDTGIGMTTDQARTLFQKFTQADQSTTRRYGGTGLGLAICRSLVELMGGRLWVESSAPGKGTTMCFTLRLAVARQARTQQRQLLERIGSRLRGWRVLVVDDNPVSLEILSEMLLFFQLDVGTASHGAQALTMLRQASGQPYDLVLMDWRMPGMHGDEVARRIRADAAIAHPPKIVMVTAYGTEDVMRRAAQAGMDGFLIKPVSPSSLLDTVLSVLGQGRLPGQDIEATAAVAQAGGGGLAGARILLVEDNDINREFAVELLRGEGVSVDEAANGQEAVERVQRKHYDAVLMDIQMPVMDGLQAARRIRRLGGGSGGARFVALPIIAMTALAMASDAQASQEAGMNDHITKPIDPDHLLTTLARWVRVPGDRVATQPTASGGESGRLPDDLSALTHLDAADGLRRIGGRAAPYRKQLRRFGAQYGGAIVELRRLLAQEDLAAAEAHCHSLKGVAGNIGARALFDRVTEIDRLLKQGLRPDAALLDTAQSMLGNVLADIESLADDTPPPLPEAPPSRAALRDLVERLKTALGSDLGAVEALIDELVRGVAGTPLQPAVQEIADRIDRFELDAALALLASLPIAPETAS</sequence>
<evidence type="ECO:0000256" key="4">
    <source>
        <dbReference type="ARBA" id="ARBA00022475"/>
    </source>
</evidence>
<feature type="domain" description="Response regulatory" evidence="15">
    <location>
        <begin position="667"/>
        <end position="789"/>
    </location>
</feature>
<dbReference type="PROSITE" id="PS50109">
    <property type="entry name" value="HIS_KIN"/>
    <property type="match status" value="1"/>
</dbReference>
<dbReference type="RefSeq" id="WP_269358474.1">
    <property type="nucleotide sequence ID" value="NZ_JAPWHE010000005.1"/>
</dbReference>
<dbReference type="InterPro" id="IPR003661">
    <property type="entry name" value="HisK_dim/P_dom"/>
</dbReference>
<name>A0ABT4M541_9BURK</name>
<dbReference type="SUPFAM" id="SSF47226">
    <property type="entry name" value="Histidine-containing phosphotransfer domain, HPT domain"/>
    <property type="match status" value="1"/>
</dbReference>
<evidence type="ECO:0000259" key="15">
    <source>
        <dbReference type="PROSITE" id="PS50110"/>
    </source>
</evidence>
<dbReference type="InterPro" id="IPR011006">
    <property type="entry name" value="CheY-like_superfamily"/>
</dbReference>
<evidence type="ECO:0000256" key="9">
    <source>
        <dbReference type="ARBA" id="ARBA00022989"/>
    </source>
</evidence>
<dbReference type="Pfam" id="PF02518">
    <property type="entry name" value="HATPase_c"/>
    <property type="match status" value="1"/>
</dbReference>
<keyword evidence="6 13" id="KW-0812">Transmembrane</keyword>
<comment type="caution">
    <text evidence="16">The sequence shown here is derived from an EMBL/GenBank/DDBJ whole genome shotgun (WGS) entry which is preliminary data.</text>
</comment>
<dbReference type="CDD" id="cd00082">
    <property type="entry name" value="HisKA"/>
    <property type="match status" value="1"/>
</dbReference>
<dbReference type="InterPro" id="IPR036641">
    <property type="entry name" value="HPT_dom_sf"/>
</dbReference>
<evidence type="ECO:0000313" key="17">
    <source>
        <dbReference type="Proteomes" id="UP001068379"/>
    </source>
</evidence>
<evidence type="ECO:0000256" key="5">
    <source>
        <dbReference type="ARBA" id="ARBA00022553"/>
    </source>
</evidence>
<evidence type="ECO:0000256" key="12">
    <source>
        <dbReference type="PROSITE-ProRule" id="PRU00169"/>
    </source>
</evidence>
<dbReference type="Gene3D" id="1.20.120.160">
    <property type="entry name" value="HPT domain"/>
    <property type="match status" value="1"/>
</dbReference>
<evidence type="ECO:0000256" key="10">
    <source>
        <dbReference type="ARBA" id="ARBA00023012"/>
    </source>
</evidence>
<dbReference type="Gene3D" id="1.10.287.130">
    <property type="match status" value="1"/>
</dbReference>
<keyword evidence="7" id="KW-0547">Nucleotide-binding</keyword>
<keyword evidence="9 13" id="KW-1133">Transmembrane helix</keyword>
<organism evidence="16 17">
    <name type="scientific">Castellaniella denitrificans</name>
    <dbReference type="NCBI Taxonomy" id="56119"/>
    <lineage>
        <taxon>Bacteria</taxon>
        <taxon>Pseudomonadati</taxon>
        <taxon>Pseudomonadota</taxon>
        <taxon>Betaproteobacteria</taxon>
        <taxon>Burkholderiales</taxon>
        <taxon>Alcaligenaceae</taxon>
        <taxon>Castellaniella</taxon>
    </lineage>
</organism>
<dbReference type="InterPro" id="IPR004358">
    <property type="entry name" value="Sig_transdc_His_kin-like_C"/>
</dbReference>
<evidence type="ECO:0000256" key="1">
    <source>
        <dbReference type="ARBA" id="ARBA00000085"/>
    </source>
</evidence>
<dbReference type="InterPro" id="IPR003594">
    <property type="entry name" value="HATPase_dom"/>
</dbReference>
<dbReference type="PANTHER" id="PTHR45339:SF1">
    <property type="entry name" value="HYBRID SIGNAL TRANSDUCTION HISTIDINE KINASE J"/>
    <property type="match status" value="1"/>
</dbReference>
<proteinExistence type="predicted"/>
<dbReference type="InterPro" id="IPR005467">
    <property type="entry name" value="His_kinase_dom"/>
</dbReference>
<protein>
    <recommendedName>
        <fullName evidence="3">histidine kinase</fullName>
        <ecNumber evidence="3">2.7.13.3</ecNumber>
    </recommendedName>
</protein>
<dbReference type="EMBL" id="JAPWHE010000005">
    <property type="protein sequence ID" value="MCZ4330125.1"/>
    <property type="molecule type" value="Genomic_DNA"/>
</dbReference>
<dbReference type="PROSITE" id="PS50110">
    <property type="entry name" value="RESPONSE_REGULATORY"/>
    <property type="match status" value="2"/>
</dbReference>
<keyword evidence="17" id="KW-1185">Reference proteome</keyword>
<dbReference type="SUPFAM" id="SSF47384">
    <property type="entry name" value="Homodimeric domain of signal transducing histidine kinase"/>
    <property type="match status" value="1"/>
</dbReference>
<dbReference type="CDD" id="cd17546">
    <property type="entry name" value="REC_hyHK_CKI1_RcsC-like"/>
    <property type="match status" value="2"/>
</dbReference>
<evidence type="ECO:0000256" key="7">
    <source>
        <dbReference type="ARBA" id="ARBA00022741"/>
    </source>
</evidence>
<dbReference type="Pfam" id="PF01627">
    <property type="entry name" value="Hpt"/>
    <property type="match status" value="1"/>
</dbReference>
<dbReference type="Proteomes" id="UP001068379">
    <property type="component" value="Unassembled WGS sequence"/>
</dbReference>
<keyword evidence="8" id="KW-0067">ATP-binding</keyword>
<feature type="transmembrane region" description="Helical" evidence="13">
    <location>
        <begin position="16"/>
        <end position="38"/>
    </location>
</feature>
<gene>
    <name evidence="16" type="ORF">O4H32_09215</name>
</gene>